<organism evidence="1 2">
    <name type="scientific">Acrasis kona</name>
    <dbReference type="NCBI Taxonomy" id="1008807"/>
    <lineage>
        <taxon>Eukaryota</taxon>
        <taxon>Discoba</taxon>
        <taxon>Heterolobosea</taxon>
        <taxon>Tetramitia</taxon>
        <taxon>Eutetramitia</taxon>
        <taxon>Acrasidae</taxon>
        <taxon>Acrasis</taxon>
    </lineage>
</organism>
<dbReference type="EMBL" id="JAOPGA020001438">
    <property type="protein sequence ID" value="KAL0488436.1"/>
    <property type="molecule type" value="Genomic_DNA"/>
</dbReference>
<sequence>MDSLRDLLRGIGLKHEKKTQKPTERYTFHYLKPSKTEYPQDRVTVTKLNVKNAKCYLLENVISSGECKYYKESSEKFGYESLNKEYPTEYRNNERVLVKSTDLA</sequence>
<accession>A0AAW2ZI79</accession>
<keyword evidence="2" id="KW-1185">Reference proteome</keyword>
<evidence type="ECO:0000313" key="1">
    <source>
        <dbReference type="EMBL" id="KAL0488436.1"/>
    </source>
</evidence>
<comment type="caution">
    <text evidence="1">The sequence shown here is derived from an EMBL/GenBank/DDBJ whole genome shotgun (WGS) entry which is preliminary data.</text>
</comment>
<reference evidence="1 2" key="1">
    <citation type="submission" date="2024-03" db="EMBL/GenBank/DDBJ databases">
        <title>The Acrasis kona genome and developmental transcriptomes reveal deep origins of eukaryotic multicellular pathways.</title>
        <authorList>
            <person name="Sheikh S."/>
            <person name="Fu C.-J."/>
            <person name="Brown M.W."/>
            <person name="Baldauf S.L."/>
        </authorList>
    </citation>
    <scope>NUCLEOTIDE SEQUENCE [LARGE SCALE GENOMIC DNA]</scope>
    <source>
        <strain evidence="1 2">ATCC MYA-3509</strain>
    </source>
</reference>
<evidence type="ECO:0000313" key="2">
    <source>
        <dbReference type="Proteomes" id="UP001431209"/>
    </source>
</evidence>
<proteinExistence type="predicted"/>
<name>A0AAW2ZI79_9EUKA</name>
<protein>
    <submittedName>
        <fullName evidence="1">PyrE-like protein</fullName>
    </submittedName>
</protein>
<gene>
    <name evidence="1" type="ORF">AKO1_015598</name>
</gene>
<dbReference type="AlphaFoldDB" id="A0AAW2ZI79"/>
<dbReference type="Proteomes" id="UP001431209">
    <property type="component" value="Unassembled WGS sequence"/>
</dbReference>